<gene>
    <name evidence="2" type="ORF">caldi_30210</name>
</gene>
<keyword evidence="3" id="KW-1185">Reference proteome</keyword>
<name>A0AA35CQ70_9FIRM</name>
<dbReference type="InterPro" id="IPR006520">
    <property type="entry name" value="Dit_BPSPP_N"/>
</dbReference>
<dbReference type="Gene3D" id="2.40.30.200">
    <property type="match status" value="1"/>
</dbReference>
<dbReference type="RefSeq" id="WP_264842560.1">
    <property type="nucleotide sequence ID" value="NZ_AP025628.1"/>
</dbReference>
<dbReference type="NCBIfam" id="TIGR01633">
    <property type="entry name" value="phi3626_gp14_N"/>
    <property type="match status" value="1"/>
</dbReference>
<reference evidence="2" key="1">
    <citation type="submission" date="2022-03" db="EMBL/GenBank/DDBJ databases">
        <title>Complete genome sequence of Caldinitratiruptor microaerophilus.</title>
        <authorList>
            <person name="Mukaiyama R."/>
            <person name="Nishiyama T."/>
            <person name="Ueda K."/>
        </authorList>
    </citation>
    <scope>NUCLEOTIDE SEQUENCE</scope>
    <source>
        <strain evidence="2">JCM 16183</strain>
    </source>
</reference>
<accession>A0AA35CQ70</accession>
<dbReference type="KEGG" id="cmic:caldi_30210"/>
<protein>
    <recommendedName>
        <fullName evidence="1">Siphovirus-type tail component RIFT-related domain-containing protein</fullName>
    </recommendedName>
</protein>
<organism evidence="2 3">
    <name type="scientific">Caldinitratiruptor microaerophilus</name>
    <dbReference type="NCBI Taxonomy" id="671077"/>
    <lineage>
        <taxon>Bacteria</taxon>
        <taxon>Bacillati</taxon>
        <taxon>Bacillota</taxon>
        <taxon>Clostridia</taxon>
        <taxon>Eubacteriales</taxon>
        <taxon>Symbiobacteriaceae</taxon>
        <taxon>Caldinitratiruptor</taxon>
    </lineage>
</organism>
<evidence type="ECO:0000313" key="3">
    <source>
        <dbReference type="Proteomes" id="UP001163687"/>
    </source>
</evidence>
<proteinExistence type="predicted"/>
<dbReference type="InterPro" id="IPR008841">
    <property type="entry name" value="Siphovirus-type_tail_N"/>
</dbReference>
<dbReference type="EMBL" id="AP025628">
    <property type="protein sequence ID" value="BDG61931.1"/>
    <property type="molecule type" value="Genomic_DNA"/>
</dbReference>
<evidence type="ECO:0000313" key="2">
    <source>
        <dbReference type="EMBL" id="BDG61931.1"/>
    </source>
</evidence>
<dbReference type="Proteomes" id="UP001163687">
    <property type="component" value="Chromosome"/>
</dbReference>
<dbReference type="Pfam" id="PF05709">
    <property type="entry name" value="Sipho_tail"/>
    <property type="match status" value="1"/>
</dbReference>
<dbReference type="AlphaFoldDB" id="A0AA35CQ70"/>
<evidence type="ECO:0000259" key="1">
    <source>
        <dbReference type="Pfam" id="PF05709"/>
    </source>
</evidence>
<sequence length="267" mass="28721">MNGFRWGTVHSSDLGVVLRDRSIGLIPDTRDLEVTIPGRAGVYDYRTEHDKRRLTLELLILAPDSGALAERLRALADLTDPTKGYQALVFDDEPEREYRVKVTGQAEVEYGHGWATVQLSLKMADPFIYAVTDTVVQADLFSGSSTQVQNDGTAPTPVVVTVEVAGVVGQPLSPASGVGTVYTESVALLNPRVSIGGVEFAWAGQVQAGQQLVVDTGAMTVLLDGANALGGWSGDFPLLPPGPNEVGYRDDVGGLARLTLRFRRRWT</sequence>
<feature type="domain" description="Siphovirus-type tail component RIFT-related" evidence="1">
    <location>
        <begin position="19"/>
        <end position="113"/>
    </location>
</feature>